<proteinExistence type="inferred from homology"/>
<feature type="domain" description="ABC3 transporter permease C-terminal" evidence="8">
    <location>
        <begin position="283"/>
        <end position="394"/>
    </location>
</feature>
<evidence type="ECO:0000256" key="3">
    <source>
        <dbReference type="ARBA" id="ARBA00022692"/>
    </source>
</evidence>
<comment type="similarity">
    <text evidence="6">Belongs to the ABC-4 integral membrane protein family.</text>
</comment>
<evidence type="ECO:0000259" key="8">
    <source>
        <dbReference type="Pfam" id="PF02687"/>
    </source>
</evidence>
<evidence type="ECO:0000256" key="4">
    <source>
        <dbReference type="ARBA" id="ARBA00022989"/>
    </source>
</evidence>
<comment type="caution">
    <text evidence="10">The sequence shown here is derived from an EMBL/GenBank/DDBJ whole genome shotgun (WGS) entry which is preliminary data.</text>
</comment>
<evidence type="ECO:0000256" key="2">
    <source>
        <dbReference type="ARBA" id="ARBA00022475"/>
    </source>
</evidence>
<name>A0A1F5YFX2_9BACT</name>
<evidence type="ECO:0008006" key="12">
    <source>
        <dbReference type="Google" id="ProtNLM"/>
    </source>
</evidence>
<dbReference type="Pfam" id="PF02687">
    <property type="entry name" value="FtsX"/>
    <property type="match status" value="1"/>
</dbReference>
<reference evidence="10 11" key="1">
    <citation type="journal article" date="2016" name="Nat. Commun.">
        <title>Thousands of microbial genomes shed light on interconnected biogeochemical processes in an aquifer system.</title>
        <authorList>
            <person name="Anantharaman K."/>
            <person name="Brown C.T."/>
            <person name="Hug L.A."/>
            <person name="Sharon I."/>
            <person name="Castelle C.J."/>
            <person name="Probst A.J."/>
            <person name="Thomas B.C."/>
            <person name="Singh A."/>
            <person name="Wilkins M.J."/>
            <person name="Karaoz U."/>
            <person name="Brodie E.L."/>
            <person name="Williams K.H."/>
            <person name="Hubbard S.S."/>
            <person name="Banfield J.F."/>
        </authorList>
    </citation>
    <scope>NUCLEOTIDE SEQUENCE [LARGE SCALE GENOMIC DNA]</scope>
</reference>
<dbReference type="PANTHER" id="PTHR30572:SF4">
    <property type="entry name" value="ABC TRANSPORTER PERMEASE YTRF"/>
    <property type="match status" value="1"/>
</dbReference>
<feature type="transmembrane region" description="Helical" evidence="7">
    <location>
        <begin position="364"/>
        <end position="384"/>
    </location>
</feature>
<evidence type="ECO:0000256" key="1">
    <source>
        <dbReference type="ARBA" id="ARBA00004651"/>
    </source>
</evidence>
<accession>A0A1F5YFX2</accession>
<feature type="transmembrane region" description="Helical" evidence="7">
    <location>
        <begin position="20"/>
        <end position="46"/>
    </location>
</feature>
<dbReference type="InterPro" id="IPR050250">
    <property type="entry name" value="Macrolide_Exporter_MacB"/>
</dbReference>
<sequence>MEYFRLILLSSLDDFRRNKLRTFLTSLGIMIGVSSVILLIALGLGLKKYIKLQFEGLGVNIAIVMPGNIFNNGNIQPGRNVGGIKFDQKDVQSIKTVAGIKNLAPTYIKTVAVKTGGNSQIADLYATNEEIFPMRNLELAKGSYYSKSDVAKSSKKVVLGPKIAEKLFTDIDNAEGKSIKIENLNFKVVGVLKEKGGGGFGGPDFDSFIYVPYKAVLSLNPDKKFSVINFQVTEESEMDKIKKAVEEKLLRRYEKDDFSIVEQEEIQNTVTMIFSVLNSVLIAIGGISLIVGGIGIMNIMYVSIIERYQEIGIRRALGATKNNILLLFLSEAVLLSLTGGVLGLLLSYLTVLIIRIYFPAYLDVIAVLVALITSSLIGIIFGVLPAKNAASLSPVEAIRYE</sequence>
<keyword evidence="4 7" id="KW-1133">Transmembrane helix</keyword>
<dbReference type="GO" id="GO:0005886">
    <property type="term" value="C:plasma membrane"/>
    <property type="evidence" value="ECO:0007669"/>
    <property type="project" value="UniProtKB-SubCell"/>
</dbReference>
<dbReference type="EMBL" id="MFJB01000068">
    <property type="protein sequence ID" value="OGF99087.1"/>
    <property type="molecule type" value="Genomic_DNA"/>
</dbReference>
<evidence type="ECO:0000259" key="9">
    <source>
        <dbReference type="Pfam" id="PF12704"/>
    </source>
</evidence>
<comment type="subcellular location">
    <subcellularLocation>
        <location evidence="1">Cell membrane</location>
        <topology evidence="1">Multi-pass membrane protein</topology>
    </subcellularLocation>
</comment>
<feature type="transmembrane region" description="Helical" evidence="7">
    <location>
        <begin position="280"/>
        <end position="304"/>
    </location>
</feature>
<evidence type="ECO:0000256" key="5">
    <source>
        <dbReference type="ARBA" id="ARBA00023136"/>
    </source>
</evidence>
<dbReference type="Proteomes" id="UP000177396">
    <property type="component" value="Unassembled WGS sequence"/>
</dbReference>
<evidence type="ECO:0000256" key="7">
    <source>
        <dbReference type="SAM" id="Phobius"/>
    </source>
</evidence>
<evidence type="ECO:0000256" key="6">
    <source>
        <dbReference type="ARBA" id="ARBA00038076"/>
    </source>
</evidence>
<keyword evidence="5 7" id="KW-0472">Membrane</keyword>
<organism evidence="10 11">
    <name type="scientific">Candidatus Gottesmanbacteria bacterium RBG_16_38_7b</name>
    <dbReference type="NCBI Taxonomy" id="1798372"/>
    <lineage>
        <taxon>Bacteria</taxon>
        <taxon>Candidatus Gottesmaniibacteriota</taxon>
    </lineage>
</organism>
<dbReference type="InterPro" id="IPR003838">
    <property type="entry name" value="ABC3_permease_C"/>
</dbReference>
<dbReference type="GO" id="GO:0022857">
    <property type="term" value="F:transmembrane transporter activity"/>
    <property type="evidence" value="ECO:0007669"/>
    <property type="project" value="TreeGrafter"/>
</dbReference>
<protein>
    <recommendedName>
        <fullName evidence="12">ABC transporter permease</fullName>
    </recommendedName>
</protein>
<feature type="domain" description="MacB-like periplasmic core" evidence="9">
    <location>
        <begin position="22"/>
        <end position="247"/>
    </location>
</feature>
<dbReference type="PANTHER" id="PTHR30572">
    <property type="entry name" value="MEMBRANE COMPONENT OF TRANSPORTER-RELATED"/>
    <property type="match status" value="1"/>
</dbReference>
<keyword evidence="2" id="KW-1003">Cell membrane</keyword>
<evidence type="ECO:0000313" key="11">
    <source>
        <dbReference type="Proteomes" id="UP000177396"/>
    </source>
</evidence>
<dbReference type="Pfam" id="PF12704">
    <property type="entry name" value="MacB_PCD"/>
    <property type="match status" value="1"/>
</dbReference>
<dbReference type="AlphaFoldDB" id="A0A1F5YFX2"/>
<feature type="transmembrane region" description="Helical" evidence="7">
    <location>
        <begin position="325"/>
        <end position="358"/>
    </location>
</feature>
<evidence type="ECO:0000313" key="10">
    <source>
        <dbReference type="EMBL" id="OGF99087.1"/>
    </source>
</evidence>
<gene>
    <name evidence="10" type="ORF">A2153_02700</name>
</gene>
<dbReference type="InterPro" id="IPR025857">
    <property type="entry name" value="MacB_PCD"/>
</dbReference>
<keyword evidence="3 7" id="KW-0812">Transmembrane</keyword>